<proteinExistence type="predicted"/>
<dbReference type="Gene3D" id="3.10.180.10">
    <property type="entry name" value="2,3-Dihydroxybiphenyl 1,2-Dioxygenase, domain 1"/>
    <property type="match status" value="1"/>
</dbReference>
<feature type="domain" description="VOC" evidence="1">
    <location>
        <begin position="2"/>
        <end position="127"/>
    </location>
</feature>
<dbReference type="PANTHER" id="PTHR36503:SF2">
    <property type="entry name" value="BLR2408 PROTEIN"/>
    <property type="match status" value="1"/>
</dbReference>
<evidence type="ECO:0000313" key="2">
    <source>
        <dbReference type="EMBL" id="GLQ12267.1"/>
    </source>
</evidence>
<evidence type="ECO:0000259" key="1">
    <source>
        <dbReference type="PROSITE" id="PS51819"/>
    </source>
</evidence>
<dbReference type="InterPro" id="IPR029068">
    <property type="entry name" value="Glyas_Bleomycin-R_OHBP_Dase"/>
</dbReference>
<sequence>MATNIFVNLPVADLEASKAFFGKLGFTFNPQFTDETAAAMVIDENIFSMLLTHEKFRQFTPKAIADAKVVSEVLIAISRDSREAVAELFDKAIAAGGSEVRPGDDYGFMVSKAFADLDGHIWEVMWMDPNYVQE</sequence>
<dbReference type="InterPro" id="IPR053863">
    <property type="entry name" value="Glyoxy/Ble-like_N"/>
</dbReference>
<dbReference type="Pfam" id="PF22677">
    <property type="entry name" value="Ble-like_N"/>
    <property type="match status" value="1"/>
</dbReference>
<dbReference type="InterPro" id="IPR037523">
    <property type="entry name" value="VOC_core"/>
</dbReference>
<dbReference type="PROSITE" id="PS51819">
    <property type="entry name" value="VOC"/>
    <property type="match status" value="1"/>
</dbReference>
<dbReference type="SUPFAM" id="SSF54593">
    <property type="entry name" value="Glyoxalase/Bleomycin resistance protein/Dihydroxybiphenyl dioxygenase"/>
    <property type="match status" value="1"/>
</dbReference>
<keyword evidence="3" id="KW-1185">Reference proteome</keyword>
<reference evidence="2" key="1">
    <citation type="journal article" date="2014" name="Int. J. Syst. Evol. Microbiol.">
        <title>Complete genome of a new Firmicutes species belonging to the dominant human colonic microbiota ('Ruminococcus bicirculans') reveals two chromosomes and a selective capacity to utilize plant glucans.</title>
        <authorList>
            <consortium name="NISC Comparative Sequencing Program"/>
            <person name="Wegmann U."/>
            <person name="Louis P."/>
            <person name="Goesmann A."/>
            <person name="Henrissat B."/>
            <person name="Duncan S.H."/>
            <person name="Flint H.J."/>
        </authorList>
    </citation>
    <scope>NUCLEOTIDE SEQUENCE</scope>
    <source>
        <strain evidence="2">NBRC 103855</strain>
    </source>
</reference>
<dbReference type="PANTHER" id="PTHR36503">
    <property type="entry name" value="BLR2520 PROTEIN"/>
    <property type="match status" value="1"/>
</dbReference>
<accession>A0ABQ5ULN8</accession>
<evidence type="ECO:0000313" key="3">
    <source>
        <dbReference type="Proteomes" id="UP001161406"/>
    </source>
</evidence>
<comment type="caution">
    <text evidence="2">The sequence shown here is derived from an EMBL/GenBank/DDBJ whole genome shotgun (WGS) entry which is preliminary data.</text>
</comment>
<dbReference type="RefSeq" id="WP_284394110.1">
    <property type="nucleotide sequence ID" value="NZ_BSNG01000004.1"/>
</dbReference>
<dbReference type="CDD" id="cd09012">
    <property type="entry name" value="VOC_like"/>
    <property type="match status" value="1"/>
</dbReference>
<protein>
    <submittedName>
        <fullName evidence="2">Glyoxalase</fullName>
    </submittedName>
</protein>
<reference evidence="2" key="2">
    <citation type="submission" date="2023-01" db="EMBL/GenBank/DDBJ databases">
        <title>Draft genome sequence of Devosia yakushimensis strain NBRC 103855.</title>
        <authorList>
            <person name="Sun Q."/>
            <person name="Mori K."/>
        </authorList>
    </citation>
    <scope>NUCLEOTIDE SEQUENCE</scope>
    <source>
        <strain evidence="2">NBRC 103855</strain>
    </source>
</reference>
<organism evidence="2 3">
    <name type="scientific">Devosia yakushimensis</name>
    <dbReference type="NCBI Taxonomy" id="470028"/>
    <lineage>
        <taxon>Bacteria</taxon>
        <taxon>Pseudomonadati</taxon>
        <taxon>Pseudomonadota</taxon>
        <taxon>Alphaproteobacteria</taxon>
        <taxon>Hyphomicrobiales</taxon>
        <taxon>Devosiaceae</taxon>
        <taxon>Devosia</taxon>
    </lineage>
</organism>
<gene>
    <name evidence="2" type="ORF">GCM10007913_42000</name>
</gene>
<name>A0ABQ5ULN8_9HYPH</name>
<dbReference type="Proteomes" id="UP001161406">
    <property type="component" value="Unassembled WGS sequence"/>
</dbReference>
<dbReference type="EMBL" id="BSNG01000004">
    <property type="protein sequence ID" value="GLQ12267.1"/>
    <property type="molecule type" value="Genomic_DNA"/>
</dbReference>